<name>A0A9D1MQK3_9FIRM</name>
<feature type="domain" description="BPL/LPL catalytic" evidence="1">
    <location>
        <begin position="30"/>
        <end position="243"/>
    </location>
</feature>
<dbReference type="AlphaFoldDB" id="A0A9D1MQK3"/>
<evidence type="ECO:0000313" key="3">
    <source>
        <dbReference type="Proteomes" id="UP000824099"/>
    </source>
</evidence>
<keyword evidence="2" id="KW-0436">Ligase</keyword>
<dbReference type="GO" id="GO:0009249">
    <property type="term" value="P:protein lipoylation"/>
    <property type="evidence" value="ECO:0007669"/>
    <property type="project" value="UniProtKB-ARBA"/>
</dbReference>
<dbReference type="InterPro" id="IPR050664">
    <property type="entry name" value="Octanoyltrans_LipM/LipL"/>
</dbReference>
<dbReference type="SUPFAM" id="SSF55681">
    <property type="entry name" value="Class II aaRS and biotin synthetases"/>
    <property type="match status" value="1"/>
</dbReference>
<dbReference type="CDD" id="cd16443">
    <property type="entry name" value="LplA"/>
    <property type="match status" value="1"/>
</dbReference>
<dbReference type="Gene3D" id="3.30.930.10">
    <property type="entry name" value="Bira Bifunctional Protein, Domain 2"/>
    <property type="match status" value="1"/>
</dbReference>
<dbReference type="InterPro" id="IPR045864">
    <property type="entry name" value="aa-tRNA-synth_II/BPL/LPL"/>
</dbReference>
<dbReference type="PANTHER" id="PTHR43679:SF2">
    <property type="entry name" value="OCTANOYL-[GCVH]:PROTEIN N-OCTANOYLTRANSFERASE"/>
    <property type="match status" value="1"/>
</dbReference>
<reference evidence="2" key="2">
    <citation type="journal article" date="2021" name="PeerJ">
        <title>Extensive microbial diversity within the chicken gut microbiome revealed by metagenomics and culture.</title>
        <authorList>
            <person name="Gilroy R."/>
            <person name="Ravi A."/>
            <person name="Getino M."/>
            <person name="Pursley I."/>
            <person name="Horton D.L."/>
            <person name="Alikhan N.F."/>
            <person name="Baker D."/>
            <person name="Gharbi K."/>
            <person name="Hall N."/>
            <person name="Watson M."/>
            <person name="Adriaenssens E.M."/>
            <person name="Foster-Nyarko E."/>
            <person name="Jarju S."/>
            <person name="Secka A."/>
            <person name="Antonio M."/>
            <person name="Oren A."/>
            <person name="Chaudhuri R.R."/>
            <person name="La Ragione R."/>
            <person name="Hildebrand F."/>
            <person name="Pallen M.J."/>
        </authorList>
    </citation>
    <scope>NUCLEOTIDE SEQUENCE</scope>
    <source>
        <strain evidence="2">CHK160-1198</strain>
    </source>
</reference>
<dbReference type="Proteomes" id="UP000824099">
    <property type="component" value="Unassembled WGS sequence"/>
</dbReference>
<gene>
    <name evidence="2" type="ORF">IAB06_07875</name>
</gene>
<comment type="caution">
    <text evidence="2">The sequence shown here is derived from an EMBL/GenBank/DDBJ whole genome shotgun (WGS) entry which is preliminary data.</text>
</comment>
<proteinExistence type="predicted"/>
<evidence type="ECO:0000259" key="1">
    <source>
        <dbReference type="PROSITE" id="PS51733"/>
    </source>
</evidence>
<dbReference type="PROSITE" id="PS51733">
    <property type="entry name" value="BPL_LPL_CATALYTIC"/>
    <property type="match status" value="1"/>
</dbReference>
<dbReference type="EMBL" id="DVNI01000134">
    <property type="protein sequence ID" value="HIU64933.1"/>
    <property type="molecule type" value="Genomic_DNA"/>
</dbReference>
<sequence length="273" mass="30293">MVWRLLQTGALSAAENMAIDEAILLGYSKKTSPPTIRFYTWQPAAVSIGYFQHSDAEIDFAACQKQGIDVVRRLTGGRAVLHDEELTYSIVVGEDYPEIPMTVTASYRYLSQGLMNGLAKIGVQAQMTKPQAAYAHKTQMPSSAACFDAPSHYELTVQQKKLIGSAQVRKYGVILQHGSILTAFSADKLVSILKLEDERRQQIKAMLRQRVVDLQTVLGYRVRVEELVQVLAASFSETLAIELVDGGLTAEEKACAAELLVNKYQNNAWIHKR</sequence>
<organism evidence="2 3">
    <name type="scientific">Candidatus Avacidaminococcus intestinavium</name>
    <dbReference type="NCBI Taxonomy" id="2840684"/>
    <lineage>
        <taxon>Bacteria</taxon>
        <taxon>Bacillati</taxon>
        <taxon>Bacillota</taxon>
        <taxon>Negativicutes</taxon>
        <taxon>Acidaminococcales</taxon>
        <taxon>Acidaminococcaceae</taxon>
        <taxon>Acidaminococcaceae incertae sedis</taxon>
        <taxon>Candidatus Avacidaminococcus</taxon>
    </lineage>
</organism>
<accession>A0A9D1MQK3</accession>
<dbReference type="PANTHER" id="PTHR43679">
    <property type="entry name" value="OCTANOYLTRANSFERASE LIPM-RELATED"/>
    <property type="match status" value="1"/>
</dbReference>
<reference evidence="2" key="1">
    <citation type="submission" date="2020-10" db="EMBL/GenBank/DDBJ databases">
        <authorList>
            <person name="Gilroy R."/>
        </authorList>
    </citation>
    <scope>NUCLEOTIDE SEQUENCE</scope>
    <source>
        <strain evidence="2">CHK160-1198</strain>
    </source>
</reference>
<evidence type="ECO:0000313" key="2">
    <source>
        <dbReference type="EMBL" id="HIU64933.1"/>
    </source>
</evidence>
<protein>
    <submittedName>
        <fullName evidence="2">Lipoate--protein ligase family protein</fullName>
    </submittedName>
</protein>
<dbReference type="InterPro" id="IPR004143">
    <property type="entry name" value="BPL_LPL_catalytic"/>
</dbReference>
<dbReference type="Pfam" id="PF21948">
    <property type="entry name" value="LplA-B_cat"/>
    <property type="match status" value="1"/>
</dbReference>
<dbReference type="GO" id="GO:0016874">
    <property type="term" value="F:ligase activity"/>
    <property type="evidence" value="ECO:0007669"/>
    <property type="project" value="UniProtKB-KW"/>
</dbReference>
<dbReference type="GO" id="GO:0140096">
    <property type="term" value="F:catalytic activity, acting on a protein"/>
    <property type="evidence" value="ECO:0007669"/>
    <property type="project" value="UniProtKB-ARBA"/>
</dbReference>
<dbReference type="GO" id="GO:0016740">
    <property type="term" value="F:transferase activity"/>
    <property type="evidence" value="ECO:0007669"/>
    <property type="project" value="UniProtKB-ARBA"/>
</dbReference>